<organism evidence="1 2">
    <name type="scientific">Stenotrophomonas geniculata N1</name>
    <dbReference type="NCBI Taxonomy" id="1167641"/>
    <lineage>
        <taxon>Bacteria</taxon>
        <taxon>Pseudomonadati</taxon>
        <taxon>Pseudomonadota</taxon>
        <taxon>Gammaproteobacteria</taxon>
        <taxon>Lysobacterales</taxon>
        <taxon>Lysobacteraceae</taxon>
        <taxon>Stenotrophomonas</taxon>
    </lineage>
</organism>
<gene>
    <name evidence="1" type="ORF">W7K_11865</name>
</gene>
<evidence type="ECO:0000313" key="1">
    <source>
        <dbReference type="EMBL" id="KOE99082.1"/>
    </source>
</evidence>
<protein>
    <submittedName>
        <fullName evidence="1">Tail protein</fullName>
    </submittedName>
</protein>
<dbReference type="RefSeq" id="WP_010483796.1">
    <property type="nucleotide sequence ID" value="NZ_AJLO02000024.1"/>
</dbReference>
<accession>A0A0L8A9N9</accession>
<dbReference type="InterPro" id="IPR009734">
    <property type="entry name" value="Myoviridae_GpU"/>
</dbReference>
<comment type="caution">
    <text evidence="1">The sequence shown here is derived from an EMBL/GenBank/DDBJ whole genome shotgun (WGS) entry which is preliminary data.</text>
</comment>
<sequence length="155" mass="16802">MKREFVTASIDKLLSSFQSNDSGNAPVLLMLGGFKFSLNTAVFQEIQQSNEYGWAAQERIGQMAALQYTGPGKASMTLPGVIHYAFRGAGNELSQLRRLAAQGKPQRLLTGKGGNLGLWVIEKIDATASGFTVDAGIQRHEFTLSLRKHSDGTNV</sequence>
<dbReference type="OrthoDB" id="1550902at2"/>
<dbReference type="AlphaFoldDB" id="A0A0L8A9N9"/>
<dbReference type="Pfam" id="PF06995">
    <property type="entry name" value="Phage_P2_GpU"/>
    <property type="match status" value="1"/>
</dbReference>
<dbReference type="Proteomes" id="UP000036890">
    <property type="component" value="Unassembled WGS sequence"/>
</dbReference>
<name>A0A0L8A9N9_9GAMM</name>
<reference evidence="1 2" key="1">
    <citation type="journal article" date="2012" name="J. Bacteriol.">
        <title>Genome sequence of a novel nicotine-degrading strain, Pseudomonas geniculata N1.</title>
        <authorList>
            <person name="Tang H."/>
            <person name="Yu H."/>
            <person name="Tai C."/>
            <person name="Huang K."/>
            <person name="Liu Y."/>
            <person name="Wang L."/>
            <person name="Yao Y."/>
            <person name="Wu G."/>
            <person name="Xu P."/>
        </authorList>
    </citation>
    <scope>NUCLEOTIDE SEQUENCE [LARGE SCALE GENOMIC DNA]</scope>
    <source>
        <strain evidence="1 2">N1</strain>
    </source>
</reference>
<proteinExistence type="predicted"/>
<dbReference type="EMBL" id="AJLO02000024">
    <property type="protein sequence ID" value="KOE99082.1"/>
    <property type="molecule type" value="Genomic_DNA"/>
</dbReference>
<evidence type="ECO:0000313" key="2">
    <source>
        <dbReference type="Proteomes" id="UP000036890"/>
    </source>
</evidence>